<dbReference type="Proteomes" id="UP001515480">
    <property type="component" value="Unassembled WGS sequence"/>
</dbReference>
<comment type="caution">
    <text evidence="2">The sequence shown here is derived from an EMBL/GenBank/DDBJ whole genome shotgun (WGS) entry which is preliminary data.</text>
</comment>
<proteinExistence type="predicted"/>
<feature type="compositionally biased region" description="Low complexity" evidence="1">
    <location>
        <begin position="100"/>
        <end position="111"/>
    </location>
</feature>
<sequence>MAPPGSEDHSSEDDSFPPPIDLAAPSASVYTSTPVAGFSHDASGPHSSAHNTTLGGSVLDHRQPPAAPGTRDTSLPSLDASAASCSTPSLVTRARGVHESTAPSLSSSLPTYHCRHDSTSESGATFTAPLLFTTTPASAALRPHVPPAPSCGGDLPAPPGDEDRHRRMPPPPPANILRPGAVHDSPGPDEFFLARLEVR</sequence>
<feature type="compositionally biased region" description="Polar residues" evidence="1">
    <location>
        <begin position="45"/>
        <end position="55"/>
    </location>
</feature>
<feature type="region of interest" description="Disordered" evidence="1">
    <location>
        <begin position="1"/>
        <end position="124"/>
    </location>
</feature>
<reference evidence="2 3" key="1">
    <citation type="journal article" date="2024" name="Science">
        <title>Giant polyketide synthase enzymes in the biosynthesis of giant marine polyether toxins.</title>
        <authorList>
            <person name="Fallon T.R."/>
            <person name="Shende V.V."/>
            <person name="Wierzbicki I.H."/>
            <person name="Pendleton A.L."/>
            <person name="Watervoot N.F."/>
            <person name="Auber R.P."/>
            <person name="Gonzalez D.J."/>
            <person name="Wisecaver J.H."/>
            <person name="Moore B.S."/>
        </authorList>
    </citation>
    <scope>NUCLEOTIDE SEQUENCE [LARGE SCALE GENOMIC DNA]</scope>
    <source>
        <strain evidence="2 3">12B1</strain>
    </source>
</reference>
<keyword evidence="3" id="KW-1185">Reference proteome</keyword>
<evidence type="ECO:0000256" key="1">
    <source>
        <dbReference type="SAM" id="MobiDB-lite"/>
    </source>
</evidence>
<dbReference type="AlphaFoldDB" id="A0AB34JGG5"/>
<feature type="region of interest" description="Disordered" evidence="1">
    <location>
        <begin position="138"/>
        <end position="188"/>
    </location>
</feature>
<accession>A0AB34JGG5</accession>
<gene>
    <name evidence="2" type="ORF">AB1Y20_022182</name>
</gene>
<evidence type="ECO:0000313" key="3">
    <source>
        <dbReference type="Proteomes" id="UP001515480"/>
    </source>
</evidence>
<name>A0AB34JGG5_PRYPA</name>
<dbReference type="EMBL" id="JBGBPQ010000008">
    <property type="protein sequence ID" value="KAL1520608.1"/>
    <property type="molecule type" value="Genomic_DNA"/>
</dbReference>
<protein>
    <submittedName>
        <fullName evidence="2">Uncharacterized protein</fullName>
    </submittedName>
</protein>
<evidence type="ECO:0000313" key="2">
    <source>
        <dbReference type="EMBL" id="KAL1520608.1"/>
    </source>
</evidence>
<organism evidence="2 3">
    <name type="scientific">Prymnesium parvum</name>
    <name type="common">Toxic golden alga</name>
    <dbReference type="NCBI Taxonomy" id="97485"/>
    <lineage>
        <taxon>Eukaryota</taxon>
        <taxon>Haptista</taxon>
        <taxon>Haptophyta</taxon>
        <taxon>Prymnesiophyceae</taxon>
        <taxon>Prymnesiales</taxon>
        <taxon>Prymnesiaceae</taxon>
        <taxon>Prymnesium</taxon>
    </lineage>
</organism>